<dbReference type="EMBL" id="BARV01041179">
    <property type="protein sequence ID" value="GAI48418.1"/>
    <property type="molecule type" value="Genomic_DNA"/>
</dbReference>
<dbReference type="AlphaFoldDB" id="X1NXT9"/>
<sequence length="48" mass="5296">LLKTKNTSANLESAILLQELEGVCKWVTGEVKPECVERLAKQVAEKVV</sequence>
<accession>X1NXT9</accession>
<protein>
    <submittedName>
        <fullName evidence="1">Uncharacterized protein</fullName>
    </submittedName>
</protein>
<reference evidence="1" key="1">
    <citation type="journal article" date="2014" name="Front. Microbiol.">
        <title>High frequency of phylogenetically diverse reductive dehalogenase-homologous genes in deep subseafloor sedimentary metagenomes.</title>
        <authorList>
            <person name="Kawai M."/>
            <person name="Futagami T."/>
            <person name="Toyoda A."/>
            <person name="Takaki Y."/>
            <person name="Nishi S."/>
            <person name="Hori S."/>
            <person name="Arai W."/>
            <person name="Tsubouchi T."/>
            <person name="Morono Y."/>
            <person name="Uchiyama I."/>
            <person name="Ito T."/>
            <person name="Fujiyama A."/>
            <person name="Inagaki F."/>
            <person name="Takami H."/>
        </authorList>
    </citation>
    <scope>NUCLEOTIDE SEQUENCE</scope>
    <source>
        <strain evidence="1">Expedition CK06-06</strain>
    </source>
</reference>
<name>X1NXT9_9ZZZZ</name>
<proteinExistence type="predicted"/>
<organism evidence="1">
    <name type="scientific">marine sediment metagenome</name>
    <dbReference type="NCBI Taxonomy" id="412755"/>
    <lineage>
        <taxon>unclassified sequences</taxon>
        <taxon>metagenomes</taxon>
        <taxon>ecological metagenomes</taxon>
    </lineage>
</organism>
<gene>
    <name evidence="1" type="ORF">S06H3_62448</name>
</gene>
<comment type="caution">
    <text evidence="1">The sequence shown here is derived from an EMBL/GenBank/DDBJ whole genome shotgun (WGS) entry which is preliminary data.</text>
</comment>
<feature type="non-terminal residue" evidence="1">
    <location>
        <position position="1"/>
    </location>
</feature>
<evidence type="ECO:0000313" key="1">
    <source>
        <dbReference type="EMBL" id="GAI48418.1"/>
    </source>
</evidence>